<evidence type="ECO:0000313" key="3">
    <source>
        <dbReference type="Proteomes" id="UP000298663"/>
    </source>
</evidence>
<feature type="transmembrane region" description="Helical" evidence="1">
    <location>
        <begin position="120"/>
        <end position="139"/>
    </location>
</feature>
<evidence type="ECO:0000313" key="2">
    <source>
        <dbReference type="EMBL" id="TMS32947.1"/>
    </source>
</evidence>
<organism evidence="2 3">
    <name type="scientific">Steinernema carpocapsae</name>
    <name type="common">Entomopathogenic nematode</name>
    <dbReference type="NCBI Taxonomy" id="34508"/>
    <lineage>
        <taxon>Eukaryota</taxon>
        <taxon>Metazoa</taxon>
        <taxon>Ecdysozoa</taxon>
        <taxon>Nematoda</taxon>
        <taxon>Chromadorea</taxon>
        <taxon>Rhabditida</taxon>
        <taxon>Tylenchina</taxon>
        <taxon>Panagrolaimomorpha</taxon>
        <taxon>Strongyloidoidea</taxon>
        <taxon>Steinernematidae</taxon>
        <taxon>Steinernema</taxon>
    </lineage>
</organism>
<accession>A0A4U8ULF3</accession>
<keyword evidence="1" id="KW-0812">Transmembrane</keyword>
<protein>
    <submittedName>
        <fullName evidence="2">Uncharacterized protein</fullName>
    </submittedName>
</protein>
<name>A0A4U8ULF3_STECR</name>
<dbReference type="Proteomes" id="UP000298663">
    <property type="component" value="Chromosome X"/>
</dbReference>
<reference evidence="2 3" key="1">
    <citation type="journal article" date="2015" name="Genome Biol.">
        <title>Comparative genomics of Steinernema reveals deeply conserved gene regulatory networks.</title>
        <authorList>
            <person name="Dillman A.R."/>
            <person name="Macchietto M."/>
            <person name="Porter C.F."/>
            <person name="Rogers A."/>
            <person name="Williams B."/>
            <person name="Antoshechkin I."/>
            <person name="Lee M.M."/>
            <person name="Goodwin Z."/>
            <person name="Lu X."/>
            <person name="Lewis E.E."/>
            <person name="Goodrich-Blair H."/>
            <person name="Stock S.P."/>
            <person name="Adams B.J."/>
            <person name="Sternberg P.W."/>
            <person name="Mortazavi A."/>
        </authorList>
    </citation>
    <scope>NUCLEOTIDE SEQUENCE [LARGE SCALE GENOMIC DNA]</scope>
    <source>
        <strain evidence="2 3">ALL</strain>
    </source>
</reference>
<keyword evidence="1" id="KW-0472">Membrane</keyword>
<keyword evidence="3" id="KW-1185">Reference proteome</keyword>
<dbReference type="EMBL" id="AZBU02000001">
    <property type="protein sequence ID" value="TMS32947.1"/>
    <property type="molecule type" value="Genomic_DNA"/>
</dbReference>
<reference evidence="2 3" key="2">
    <citation type="journal article" date="2019" name="G3 (Bethesda)">
        <title>Hybrid Assembly of the Genome of the Entomopathogenic Nematode Steinernema carpocapsae Identifies the X-Chromosome.</title>
        <authorList>
            <person name="Serra L."/>
            <person name="Macchietto M."/>
            <person name="Macias-Munoz A."/>
            <person name="McGill C.J."/>
            <person name="Rodriguez I.M."/>
            <person name="Rodriguez B."/>
            <person name="Murad R."/>
            <person name="Mortazavi A."/>
        </authorList>
    </citation>
    <scope>NUCLEOTIDE SEQUENCE [LARGE SCALE GENOMIC DNA]</scope>
    <source>
        <strain evidence="2 3">ALL</strain>
    </source>
</reference>
<feature type="transmembrane region" description="Helical" evidence="1">
    <location>
        <begin position="36"/>
        <end position="59"/>
    </location>
</feature>
<comment type="caution">
    <text evidence="2">The sequence shown here is derived from an EMBL/GenBank/DDBJ whole genome shotgun (WGS) entry which is preliminary data.</text>
</comment>
<dbReference type="EMBL" id="CM016762">
    <property type="protein sequence ID" value="TMS32947.1"/>
    <property type="molecule type" value="Genomic_DNA"/>
</dbReference>
<evidence type="ECO:0000256" key="1">
    <source>
        <dbReference type="SAM" id="Phobius"/>
    </source>
</evidence>
<feature type="transmembrane region" description="Helical" evidence="1">
    <location>
        <begin position="6"/>
        <end position="24"/>
    </location>
</feature>
<keyword evidence="1" id="KW-1133">Transmembrane helix</keyword>
<sequence length="144" mass="16313">MNVRVHVLLYIVAGFAIGLLYIVSSRRAMRLSYSPLKWLLIAICLNHGLYTWSMAATALLKEILNDSQWDFAYNFNHIVFGRTLLLFSYVLWCVFLIVSHVTIPRTAANVKATLINFSEMLMILGTVGFGSLAIGLLVLDLRFR</sequence>
<dbReference type="AlphaFoldDB" id="A0A4U8ULF3"/>
<gene>
    <name evidence="2" type="ORF">L596_000735</name>
</gene>
<feature type="transmembrane region" description="Helical" evidence="1">
    <location>
        <begin position="79"/>
        <end position="99"/>
    </location>
</feature>
<proteinExistence type="predicted"/>